<protein>
    <submittedName>
        <fullName evidence="6">Uncharacterized protein</fullName>
    </submittedName>
</protein>
<dbReference type="GO" id="GO:0007155">
    <property type="term" value="P:cell adhesion"/>
    <property type="evidence" value="ECO:0007669"/>
    <property type="project" value="UniProtKB-KW"/>
</dbReference>
<feature type="compositionally biased region" description="Polar residues" evidence="2">
    <location>
        <begin position="1195"/>
        <end position="1213"/>
    </location>
</feature>
<accession>A0A238BVR8</accession>
<dbReference type="GO" id="GO:0050839">
    <property type="term" value="F:cell adhesion molecule binding"/>
    <property type="evidence" value="ECO:0007669"/>
    <property type="project" value="TreeGrafter"/>
</dbReference>
<evidence type="ECO:0000313" key="6">
    <source>
        <dbReference type="EMBL" id="OZC08805.1"/>
    </source>
</evidence>
<dbReference type="SMART" id="SM01132">
    <property type="entry name" value="DIL"/>
    <property type="match status" value="1"/>
</dbReference>
<dbReference type="GO" id="GO:0032880">
    <property type="term" value="P:regulation of protein localization"/>
    <property type="evidence" value="ECO:0007669"/>
    <property type="project" value="TreeGrafter"/>
</dbReference>
<sequence>MRFYFQESKDKVLTKCIRVSSTATARAVISALVDKFHPDLKMLSDPEYTLWEVHENGDERCLAPSEKPLLVQLNWHKDDREGRFLLRAHLNTVSVENTTGGLNGSRKRFSKKEEKELKKKHQKAVEQQEPKLRASEELYKALPPTTFTRTISNPEVVMKKRREKKIAAKLKELDQGGSLKIYGYELEPSRPYVTLLVSVRDTTARILEEVLEKYGINKNVEEYVLVEMVIPVSTKLSHSLSDLRFLNISRRERIMDYNEYPLVSLANRIPDPSEEIFFVVKQQSSEVPKRHVRHLSISSTAALGVNYADPQKLSAGNSQILRMQNLFAIKPCLLQLTLDCKEIPEMKPIHLPFGVMGIGSDRSMGLFLDGQYIRPRHAVINYQDGVVTITPSDQNAYIEVDGQRISQTIALRDGNIINIAHNYMFRYLSTWDAMKIRMVNGSSNRVQMIQGLTRDLQYENSLVAYDANFFEPSIGVFEASSVEGMITTFDVADNVISTPVEIARLLASPTTKSGEIRNISTSSINGLGTEKSMYITDTLPALAEVKEEDEDEFLHRLICPERENAQFKLTPAYVVYVAARHRLLFPSQTVPIADSRTRLQLFLTKAANRFLLVSKQRRSRESLGFWLANSSELLNFFKQDIDLSLLSRGVPQKILADCVEKTFEMLGTVLKSSLDSTLNSIRDAFLDDRSASNDMVVRLEETMCLLRHCRLNAALTIQLFSQLFYYINMVLFNWLVSSSGIPYCSRAFGVRLRTRLGHVNEWAYQRGLELAAECHMDRINQAIILLVTPKTVDQISNLGATCYKLNSVQVRWFLEHVVLDVGEEPVSNELVESIVRLAEIHADVMAIQDETSIQLEEEPQLQLPFLLPQDGYSAELIRGLSPAFAEVISSLQAQGLCRFLPQNHSSGNWAVYLKAGSVIEESVKMTNSLQTLQNKEPITSEMGTLPKSLHEQTQQHYSEEISMSSINSLFGQERNSEFVMISINRGTSGIGLSIVAAQGIGERSIGIYVKKVVDGSAAHRVCFSFLRVLFFFSFFISFNLLENFDDGRLESGDQLLSVNGQSLIGISQEEAASKMSSSGPIVSFEVYKHAARYNGLYEWLNNPPQAQVPSSDIHSVIQISQPPSCDQQSIVLNSSENVTVNVASTQRFSRQNSATSTTSNYSNNAHRMQLNLMKSARNGCPGMTNNAYRTRPQHDSTTITIQQPIKSRSASTSDIYQNPVDKALTMSLTSLQPSSAPTTVPVHSERYQTSTTSSQRSTMPSHYRNVRPIVIQPSRPTPSPTRRQQQQQQHYSRSHSPSHLYATSNHYHNSALKNALSSEFVLSSTSSSPITDYANLPLIEDHPSAFESSYSSTSSRNILPHQRPFSHNSTQQQFETSRIFNSNPKLREQNSVASTSSRDSPRLSIVAATQESGVMMNEFSGRRFTKKAPPIPPKRHISRRDELNEQLDELESKGSSMTEADHQKYRELVNELAKIRVPFPIESNSNKNITEQEQSKSLSPEIVISIKDDDSCLEQSKNFPKSEKYEKMSMKLEANEAEKLTEQQMQDTIGIKAEGFLEEKKDSALTNENSDEMIMKKKGVQWDDKVLGTNEVYRDPRQVRLTELEAKQHAAKEAKIDGSKLGFRDKMQLFAEQIGEKALKNRYKTSTIQREIEQTMDGF</sequence>
<dbReference type="SMART" id="SM00314">
    <property type="entry name" value="RA"/>
    <property type="match status" value="2"/>
</dbReference>
<evidence type="ECO:0000259" key="5">
    <source>
        <dbReference type="PROSITE" id="PS51126"/>
    </source>
</evidence>
<feature type="domain" description="PDZ" evidence="3">
    <location>
        <begin position="980"/>
        <end position="1090"/>
    </location>
</feature>
<reference evidence="6 7" key="1">
    <citation type="submission" date="2015-12" db="EMBL/GenBank/DDBJ databases">
        <title>Draft genome of the nematode, Onchocerca flexuosa.</title>
        <authorList>
            <person name="Mitreva M."/>
        </authorList>
    </citation>
    <scope>NUCLEOTIDE SEQUENCE [LARGE SCALE GENOMIC DNA]</scope>
    <source>
        <strain evidence="6">Red Deer</strain>
    </source>
</reference>
<dbReference type="Gene3D" id="2.30.42.10">
    <property type="match status" value="1"/>
</dbReference>
<evidence type="ECO:0000259" key="3">
    <source>
        <dbReference type="PROSITE" id="PS50106"/>
    </source>
</evidence>
<evidence type="ECO:0000256" key="2">
    <source>
        <dbReference type="SAM" id="MobiDB-lite"/>
    </source>
</evidence>
<dbReference type="InterPro" id="IPR002710">
    <property type="entry name" value="Dilute_dom"/>
</dbReference>
<feature type="domain" description="Dilute" evidence="5">
    <location>
        <begin position="608"/>
        <end position="840"/>
    </location>
</feature>
<dbReference type="PROSITE" id="PS50106">
    <property type="entry name" value="PDZ"/>
    <property type="match status" value="1"/>
</dbReference>
<dbReference type="PROSITE" id="PS50200">
    <property type="entry name" value="RA"/>
    <property type="match status" value="2"/>
</dbReference>
<dbReference type="Gene3D" id="3.10.20.90">
    <property type="entry name" value="Phosphatidylinositol 3-kinase Catalytic Subunit, Chain A, domain 1"/>
    <property type="match status" value="2"/>
</dbReference>
<dbReference type="Pfam" id="PF01843">
    <property type="entry name" value="DIL"/>
    <property type="match status" value="1"/>
</dbReference>
<name>A0A238BVR8_9BILA</name>
<dbReference type="EMBL" id="KZ270003">
    <property type="protein sequence ID" value="OZC08805.1"/>
    <property type="molecule type" value="Genomic_DNA"/>
</dbReference>
<organism evidence="6 7">
    <name type="scientific">Onchocerca flexuosa</name>
    <dbReference type="NCBI Taxonomy" id="387005"/>
    <lineage>
        <taxon>Eukaryota</taxon>
        <taxon>Metazoa</taxon>
        <taxon>Ecdysozoa</taxon>
        <taxon>Nematoda</taxon>
        <taxon>Chromadorea</taxon>
        <taxon>Rhabditida</taxon>
        <taxon>Spirurina</taxon>
        <taxon>Spiruromorpha</taxon>
        <taxon>Filarioidea</taxon>
        <taxon>Onchocercidae</taxon>
        <taxon>Onchocerca</taxon>
    </lineage>
</organism>
<dbReference type="PANTHER" id="PTHR10398:SF2">
    <property type="entry name" value="AFADIN"/>
    <property type="match status" value="1"/>
</dbReference>
<proteinExistence type="predicted"/>
<evidence type="ECO:0000256" key="1">
    <source>
        <dbReference type="ARBA" id="ARBA00022889"/>
    </source>
</evidence>
<dbReference type="SUPFAM" id="SSF49879">
    <property type="entry name" value="SMAD/FHA domain"/>
    <property type="match status" value="1"/>
</dbReference>
<dbReference type="Pfam" id="PF00788">
    <property type="entry name" value="RA"/>
    <property type="match status" value="2"/>
</dbReference>
<dbReference type="InterPro" id="IPR001478">
    <property type="entry name" value="PDZ"/>
</dbReference>
<feature type="compositionally biased region" description="Polar residues" evidence="2">
    <location>
        <begin position="1365"/>
        <end position="1398"/>
    </location>
</feature>
<dbReference type="InterPro" id="IPR000159">
    <property type="entry name" value="RA_dom"/>
</dbReference>
<feature type="region of interest" description="Disordered" evidence="2">
    <location>
        <begin position="1231"/>
        <end position="1302"/>
    </location>
</feature>
<feature type="compositionally biased region" description="Low complexity" evidence="2">
    <location>
        <begin position="1280"/>
        <end position="1299"/>
    </location>
</feature>
<evidence type="ECO:0000313" key="7">
    <source>
        <dbReference type="Proteomes" id="UP000242913"/>
    </source>
</evidence>
<dbReference type="PANTHER" id="PTHR10398">
    <property type="entry name" value="AFADIN"/>
    <property type="match status" value="1"/>
</dbReference>
<feature type="domain" description="Ras-associating" evidence="4">
    <location>
        <begin position="175"/>
        <end position="285"/>
    </location>
</feature>
<feature type="region of interest" description="Disordered" evidence="2">
    <location>
        <begin position="1187"/>
        <end position="1213"/>
    </location>
</feature>
<dbReference type="InterPro" id="IPR008984">
    <property type="entry name" value="SMAD_FHA_dom_sf"/>
</dbReference>
<dbReference type="Pfam" id="PF00498">
    <property type="entry name" value="FHA"/>
    <property type="match status" value="1"/>
</dbReference>
<keyword evidence="1" id="KW-0130">Cell adhesion</keyword>
<feature type="compositionally biased region" description="Low complexity" evidence="2">
    <location>
        <begin position="1248"/>
        <end position="1258"/>
    </location>
</feature>
<evidence type="ECO:0000259" key="4">
    <source>
        <dbReference type="PROSITE" id="PS50200"/>
    </source>
</evidence>
<dbReference type="OrthoDB" id="6260541at2759"/>
<feature type="region of interest" description="Disordered" evidence="2">
    <location>
        <begin position="1361"/>
        <end position="1402"/>
    </location>
</feature>
<dbReference type="PROSITE" id="PS51126">
    <property type="entry name" value="DILUTE"/>
    <property type="match status" value="1"/>
</dbReference>
<dbReference type="GO" id="GO:0005912">
    <property type="term" value="C:adherens junction"/>
    <property type="evidence" value="ECO:0007669"/>
    <property type="project" value="TreeGrafter"/>
</dbReference>
<dbReference type="InterPro" id="IPR028842">
    <property type="entry name" value="Afadin"/>
</dbReference>
<dbReference type="SMART" id="SM00228">
    <property type="entry name" value="PDZ"/>
    <property type="match status" value="1"/>
</dbReference>
<keyword evidence="7" id="KW-1185">Reference proteome</keyword>
<dbReference type="Gene3D" id="2.60.200.20">
    <property type="match status" value="1"/>
</dbReference>
<dbReference type="InterPro" id="IPR000253">
    <property type="entry name" value="FHA_dom"/>
</dbReference>
<dbReference type="SUPFAM" id="SSF50156">
    <property type="entry name" value="PDZ domain-like"/>
    <property type="match status" value="1"/>
</dbReference>
<dbReference type="SUPFAM" id="SSF54236">
    <property type="entry name" value="Ubiquitin-like"/>
    <property type="match status" value="2"/>
</dbReference>
<gene>
    <name evidence="6" type="ORF">X798_04223</name>
</gene>
<dbReference type="Proteomes" id="UP000242913">
    <property type="component" value="Unassembled WGS sequence"/>
</dbReference>
<dbReference type="GO" id="GO:0007165">
    <property type="term" value="P:signal transduction"/>
    <property type="evidence" value="ECO:0007669"/>
    <property type="project" value="InterPro"/>
</dbReference>
<feature type="domain" description="Ras-associating" evidence="4">
    <location>
        <begin position="1"/>
        <end position="91"/>
    </location>
</feature>
<dbReference type="InterPro" id="IPR036034">
    <property type="entry name" value="PDZ_sf"/>
</dbReference>
<dbReference type="InterPro" id="IPR029071">
    <property type="entry name" value="Ubiquitin-like_domsf"/>
</dbReference>